<dbReference type="EMBL" id="CM051398">
    <property type="protein sequence ID" value="KAJ4718544.1"/>
    <property type="molecule type" value="Genomic_DNA"/>
</dbReference>
<sequence length="134" mass="15093">MGISRRKPFSLREKLNRSSSAKSFQVGEAGLYANWRIHLQPGSRSRIVNKILETLRRHLPFSGEEGLNELRRIAARFEEKIYNVATSQSDYLRKISLKMLSMESRPQNAWPYSLPPTFAGGSNSSSSHSLPGTA</sequence>
<reference evidence="1 2" key="1">
    <citation type="journal article" date="2023" name="Science">
        <title>Complex scaffold remodeling in plant triterpene biosynthesis.</title>
        <authorList>
            <person name="De La Pena R."/>
            <person name="Hodgson H."/>
            <person name="Liu J.C."/>
            <person name="Stephenson M.J."/>
            <person name="Martin A.C."/>
            <person name="Owen C."/>
            <person name="Harkess A."/>
            <person name="Leebens-Mack J."/>
            <person name="Jimenez L.E."/>
            <person name="Osbourn A."/>
            <person name="Sattely E.S."/>
        </authorList>
    </citation>
    <scope>NUCLEOTIDE SEQUENCE [LARGE SCALE GENOMIC DNA]</scope>
    <source>
        <strain evidence="2">cv. JPN11</strain>
        <tissue evidence="1">Leaf</tissue>
    </source>
</reference>
<proteinExistence type="predicted"/>
<comment type="caution">
    <text evidence="1">The sequence shown here is derived from an EMBL/GenBank/DDBJ whole genome shotgun (WGS) entry which is preliminary data.</text>
</comment>
<protein>
    <submittedName>
        <fullName evidence="1">Mediator of RNA polymerase II transcription subunit 15a-like</fullName>
    </submittedName>
</protein>
<evidence type="ECO:0000313" key="2">
    <source>
        <dbReference type="Proteomes" id="UP001164539"/>
    </source>
</evidence>
<organism evidence="1 2">
    <name type="scientific">Melia azedarach</name>
    <name type="common">Chinaberry tree</name>
    <dbReference type="NCBI Taxonomy" id="155640"/>
    <lineage>
        <taxon>Eukaryota</taxon>
        <taxon>Viridiplantae</taxon>
        <taxon>Streptophyta</taxon>
        <taxon>Embryophyta</taxon>
        <taxon>Tracheophyta</taxon>
        <taxon>Spermatophyta</taxon>
        <taxon>Magnoliopsida</taxon>
        <taxon>eudicotyledons</taxon>
        <taxon>Gunneridae</taxon>
        <taxon>Pentapetalae</taxon>
        <taxon>rosids</taxon>
        <taxon>malvids</taxon>
        <taxon>Sapindales</taxon>
        <taxon>Meliaceae</taxon>
        <taxon>Melia</taxon>
    </lineage>
</organism>
<name>A0ACC1Y6I1_MELAZ</name>
<keyword evidence="2" id="KW-1185">Reference proteome</keyword>
<gene>
    <name evidence="1" type="ORF">OWV82_010210</name>
</gene>
<accession>A0ACC1Y6I1</accession>
<dbReference type="Proteomes" id="UP001164539">
    <property type="component" value="Chromosome 5"/>
</dbReference>
<evidence type="ECO:0000313" key="1">
    <source>
        <dbReference type="EMBL" id="KAJ4718544.1"/>
    </source>
</evidence>